<proteinExistence type="inferred from homology"/>
<evidence type="ECO:0000256" key="3">
    <source>
        <dbReference type="ARBA" id="ARBA00022840"/>
    </source>
</evidence>
<accession>A0ABS2G881</accession>
<keyword evidence="4 6" id="KW-0175">Coiled coil</keyword>
<dbReference type="SUPFAM" id="SSF52540">
    <property type="entry name" value="P-loop containing nucleoside triphosphate hydrolases"/>
    <property type="match status" value="1"/>
</dbReference>
<comment type="subcellular location">
    <subcellularLocation>
        <location evidence="6">Cytoplasm</location>
    </subcellularLocation>
</comment>
<comment type="function">
    <text evidence="6">Required for chromosome condensation and partitioning.</text>
</comment>
<dbReference type="Proteomes" id="UP000729290">
    <property type="component" value="Unassembled WGS sequence"/>
</dbReference>
<feature type="domain" description="SMC hinge" evidence="8">
    <location>
        <begin position="522"/>
        <end position="639"/>
    </location>
</feature>
<keyword evidence="2 6" id="KW-0547">Nucleotide-binding</keyword>
<dbReference type="InterPro" id="IPR027417">
    <property type="entry name" value="P-loop_NTPase"/>
</dbReference>
<protein>
    <recommendedName>
        <fullName evidence="6">Chromosome partition protein Smc</fullName>
    </recommendedName>
</protein>
<comment type="subunit">
    <text evidence="6">Homodimer.</text>
</comment>
<evidence type="ECO:0000259" key="8">
    <source>
        <dbReference type="SMART" id="SM00968"/>
    </source>
</evidence>
<dbReference type="CDD" id="cd03278">
    <property type="entry name" value="ABC_SMC_barmotin"/>
    <property type="match status" value="2"/>
</dbReference>
<organism evidence="9 10">
    <name type="scientific">Anaerotignum lactatifermentans</name>
    <dbReference type="NCBI Taxonomy" id="160404"/>
    <lineage>
        <taxon>Bacteria</taxon>
        <taxon>Bacillati</taxon>
        <taxon>Bacillota</taxon>
        <taxon>Clostridia</taxon>
        <taxon>Lachnospirales</taxon>
        <taxon>Anaerotignaceae</taxon>
        <taxon>Anaerotignum</taxon>
    </lineage>
</organism>
<dbReference type="Gene3D" id="3.30.70.1620">
    <property type="match status" value="1"/>
</dbReference>
<gene>
    <name evidence="6 9" type="primary">smc</name>
    <name evidence="9" type="ORF">H9X83_01965</name>
</gene>
<keyword evidence="5 6" id="KW-0238">DNA-binding</keyword>
<evidence type="ECO:0000256" key="2">
    <source>
        <dbReference type="ARBA" id="ARBA00022741"/>
    </source>
</evidence>
<feature type="binding site" evidence="6">
    <location>
        <begin position="32"/>
        <end position="39"/>
    </location>
    <ligand>
        <name>ATP</name>
        <dbReference type="ChEBI" id="CHEBI:30616"/>
    </ligand>
</feature>
<comment type="similarity">
    <text evidence="6">Belongs to the SMC family.</text>
</comment>
<feature type="coiled-coil region" evidence="6">
    <location>
        <begin position="451"/>
        <end position="492"/>
    </location>
</feature>
<evidence type="ECO:0000256" key="4">
    <source>
        <dbReference type="ARBA" id="ARBA00023054"/>
    </source>
</evidence>
<feature type="coiled-coil region" evidence="6">
    <location>
        <begin position="167"/>
        <end position="422"/>
    </location>
</feature>
<dbReference type="SMART" id="SM00968">
    <property type="entry name" value="SMC_hinge"/>
    <property type="match status" value="1"/>
</dbReference>
<dbReference type="Gene3D" id="6.10.140.1720">
    <property type="match status" value="1"/>
</dbReference>
<comment type="domain">
    <text evidence="6">Contains large globular domains required for ATP hydrolysis at each terminus and a third globular domain forming a flexible hinge near the middle of the molecule. These domains are separated by coiled-coil structures.</text>
</comment>
<evidence type="ECO:0000313" key="9">
    <source>
        <dbReference type="EMBL" id="MBM6876925.1"/>
    </source>
</evidence>
<keyword evidence="1 6" id="KW-0963">Cytoplasm</keyword>
<dbReference type="SUPFAM" id="SSF75553">
    <property type="entry name" value="Smc hinge domain"/>
    <property type="match status" value="1"/>
</dbReference>
<evidence type="ECO:0000313" key="10">
    <source>
        <dbReference type="Proteomes" id="UP000729290"/>
    </source>
</evidence>
<sequence>MYLKRLDLQGFKSFPEKVKLEFNPGITAVVGPNGSGKSNVSDAVRWVLGEQRAKSLRGDKMEDVIFAGTENRKPQGFADVTIVIDNQDGKLPIDYTEVQVTRRVFRSGESEYRINGAACRLKDIQELFMDTGVGREGYSIIGQGRIDEILNAKGEERRRIFEEATGIVKYKTRKNEAVAKLEKEQQNLTRVEDIISELESQLEPLEEESRVAEEYLRLKEQLKDAEISMFRTDANRLETEMERLTRQKADAESQSMESAAAQETARERAQSLRLKYEEQTAALRRINEDVAQVKADIEKNEGLVRLTKEQMQHDADNMSRVEKEILERLRQQEEAKKEQEICRSRITALHMTMNQQQERLDRLEEESSSLETALSQKESKAESFKDEIFEQIRIGTEAKGEIAKQEAMKEQFLARKEQLDEELAHGRGRLEEMSVHLQVLEKQEKERREFMEFLSRELDTLEKDSQHAAEIKEDAERQMSRQERLISEKQSRLSLLSEMEKEHEGFFNSVKNLLNLPDRERRGIHGAVGQLLQVEEAYETAIEAALGGAMQNVVTQTEEDARDAIRFLKEHRLGRATFLPITAVKARPLEGHQPILDEKGVIGTADSLVRFDRQYYGIVSNLLGRILIVDHLDEAVRLAKKYQHRYKMVTLEGDIMNPGGAMTGGSRSNKTTGIFGRAREIASLRQEMENLRAQAAAMKDRLQLAEEDLQEIGEQIVEKKLEQQKLLVTLHSAQEQKQKSQEEQKEAAERVRLMEVEEGQLKDQLAVAEADMEAGRNRLASSEALMAQFNAALSEYQENLTEEREKRSSIQEEITAVKISISQSGQSVAAAQENLLRLEKEAEKAKMEAETLRSQKEELEKSGGLRQDQQIDLQKEGQNLRQKEEELSRLLENTTSQISVLAEEMTRCEEQAQEQAETVSRLKNEIFRLETKMEKVTEERQRIFDRMWEEYEITYQTAGEYAQAEERSYSQLSHLAKEWKAQMRAMGDVNTGSIARYREVKERFAFLSAQKADILEAEEKLKGIIEELSQLMERQFKEQFAVISENFSAVFQEMFGGGKAYLRLSDEDKVLDSPIEIVAQPPGKSLQNMQLLSGGERALTAISILFSILKMKPSPFCILDEIEAALDDANVRRYAQFLRRFSKETQFIVITHRKGTMEFADVMYGVTMQEKGISKLISVNFAEQQEFVE</sequence>
<dbReference type="PIRSF" id="PIRSF005719">
    <property type="entry name" value="SMC"/>
    <property type="match status" value="1"/>
</dbReference>
<dbReference type="EMBL" id="JACSNV010000002">
    <property type="protein sequence ID" value="MBM6876925.1"/>
    <property type="molecule type" value="Genomic_DNA"/>
</dbReference>
<name>A0ABS2G881_9FIRM</name>
<dbReference type="InterPro" id="IPR036277">
    <property type="entry name" value="SMC_hinge_sf"/>
</dbReference>
<keyword evidence="10" id="KW-1185">Reference proteome</keyword>
<feature type="coiled-coil region" evidence="6">
    <location>
        <begin position="1007"/>
        <end position="1034"/>
    </location>
</feature>
<dbReference type="InterPro" id="IPR010935">
    <property type="entry name" value="SMC_hinge"/>
</dbReference>
<dbReference type="Gene3D" id="1.20.1060.20">
    <property type="match status" value="1"/>
</dbReference>
<dbReference type="Pfam" id="PF06470">
    <property type="entry name" value="SMC_hinge"/>
    <property type="match status" value="1"/>
</dbReference>
<dbReference type="Gene3D" id="3.40.50.300">
    <property type="entry name" value="P-loop containing nucleotide triphosphate hydrolases"/>
    <property type="match status" value="2"/>
</dbReference>
<evidence type="ECO:0000256" key="1">
    <source>
        <dbReference type="ARBA" id="ARBA00022490"/>
    </source>
</evidence>
<dbReference type="InterPro" id="IPR011890">
    <property type="entry name" value="SMC_prok"/>
</dbReference>
<comment type="caution">
    <text evidence="9">The sequence shown here is derived from an EMBL/GenBank/DDBJ whole genome shotgun (WGS) entry which is preliminary data.</text>
</comment>
<evidence type="ECO:0000256" key="6">
    <source>
        <dbReference type="HAMAP-Rule" id="MF_01894"/>
    </source>
</evidence>
<dbReference type="NCBIfam" id="TIGR02168">
    <property type="entry name" value="SMC_prok_B"/>
    <property type="match status" value="1"/>
</dbReference>
<keyword evidence="3 6" id="KW-0067">ATP-binding</keyword>
<dbReference type="Pfam" id="PF02463">
    <property type="entry name" value="SMC_N"/>
    <property type="match status" value="1"/>
</dbReference>
<evidence type="ECO:0000256" key="5">
    <source>
        <dbReference type="ARBA" id="ARBA00023125"/>
    </source>
</evidence>
<dbReference type="InterPro" id="IPR024704">
    <property type="entry name" value="SMC"/>
</dbReference>
<dbReference type="PANTHER" id="PTHR43977">
    <property type="entry name" value="STRUCTURAL MAINTENANCE OF CHROMOSOMES PROTEIN 3"/>
    <property type="match status" value="1"/>
</dbReference>
<feature type="region of interest" description="Disordered" evidence="7">
    <location>
        <begin position="847"/>
        <end position="869"/>
    </location>
</feature>
<dbReference type="RefSeq" id="WP_205133120.1">
    <property type="nucleotide sequence ID" value="NZ_JACSNT010000004.1"/>
</dbReference>
<evidence type="ECO:0000256" key="7">
    <source>
        <dbReference type="SAM" id="MobiDB-lite"/>
    </source>
</evidence>
<feature type="compositionally biased region" description="Basic and acidic residues" evidence="7">
    <location>
        <begin position="847"/>
        <end position="863"/>
    </location>
</feature>
<reference evidence="9 10" key="1">
    <citation type="journal article" date="2021" name="Sci. Rep.">
        <title>The distribution of antibiotic resistance genes in chicken gut microbiota commensals.</title>
        <authorList>
            <person name="Juricova H."/>
            <person name="Matiasovicova J."/>
            <person name="Kubasova T."/>
            <person name="Cejkova D."/>
            <person name="Rychlik I."/>
        </authorList>
    </citation>
    <scope>NUCLEOTIDE SEQUENCE [LARGE SCALE GENOMIC DNA]</scope>
    <source>
        <strain evidence="9 10">An431b</strain>
    </source>
</reference>
<dbReference type="HAMAP" id="MF_01894">
    <property type="entry name" value="Smc_prok"/>
    <property type="match status" value="1"/>
</dbReference>
<dbReference type="InterPro" id="IPR003395">
    <property type="entry name" value="RecF/RecN/SMC_N"/>
</dbReference>